<dbReference type="GO" id="GO:0042626">
    <property type="term" value="F:ATPase-coupled transmembrane transporter activity"/>
    <property type="evidence" value="ECO:0007669"/>
    <property type="project" value="TreeGrafter"/>
</dbReference>
<dbReference type="EMBL" id="BLLH01000003">
    <property type="protein sequence ID" value="GFH40475.1"/>
    <property type="molecule type" value="Genomic_DNA"/>
</dbReference>
<evidence type="ECO:0000256" key="5">
    <source>
        <dbReference type="ARBA" id="ARBA00022741"/>
    </source>
</evidence>
<keyword evidence="8" id="KW-0472">Membrane</keyword>
<comment type="subcellular location">
    <subcellularLocation>
        <location evidence="1">Cell membrane</location>
        <topology evidence="1">Peripheral membrane protein</topology>
    </subcellularLocation>
</comment>
<comment type="caution">
    <text evidence="10">The sequence shown here is derived from an EMBL/GenBank/DDBJ whole genome shotgun (WGS) entry which is preliminary data.</text>
</comment>
<keyword evidence="11" id="KW-1185">Reference proteome</keyword>
<keyword evidence="5" id="KW-0547">Nucleotide-binding</keyword>
<dbReference type="FunFam" id="3.40.50.300:FF:000224">
    <property type="entry name" value="Energy-coupling factor transporter ATP-binding protein EcfA"/>
    <property type="match status" value="1"/>
</dbReference>
<accession>A0A6A0B6T9</accession>
<dbReference type="Proteomes" id="UP000475928">
    <property type="component" value="Unassembled WGS sequence"/>
</dbReference>
<dbReference type="InterPro" id="IPR003439">
    <property type="entry name" value="ABC_transporter-like_ATP-bd"/>
</dbReference>
<dbReference type="Pfam" id="PF00005">
    <property type="entry name" value="ABC_tran"/>
    <property type="match status" value="1"/>
</dbReference>
<evidence type="ECO:0000259" key="9">
    <source>
        <dbReference type="PROSITE" id="PS50893"/>
    </source>
</evidence>
<dbReference type="GO" id="GO:0043190">
    <property type="term" value="C:ATP-binding cassette (ABC) transporter complex"/>
    <property type="evidence" value="ECO:0007669"/>
    <property type="project" value="TreeGrafter"/>
</dbReference>
<dbReference type="PROSITE" id="PS50893">
    <property type="entry name" value="ABC_TRANSPORTER_2"/>
    <property type="match status" value="1"/>
</dbReference>
<proteinExistence type="inferred from homology"/>
<reference evidence="10 11" key="1">
    <citation type="submission" date="2020-02" db="EMBL/GenBank/DDBJ databases">
        <title>Draft genome sequence of Lactococcus sp. Hs20B0-1.</title>
        <authorList>
            <person name="Noda S."/>
            <person name="Yuki M."/>
            <person name="Ohkuma M."/>
        </authorList>
    </citation>
    <scope>NUCLEOTIDE SEQUENCE [LARGE SCALE GENOMIC DNA]</scope>
    <source>
        <strain evidence="10 11">Hs20B0-1</strain>
    </source>
</reference>
<keyword evidence="4" id="KW-1003">Cell membrane</keyword>
<dbReference type="PANTHER" id="PTHR43553">
    <property type="entry name" value="HEAVY METAL TRANSPORTER"/>
    <property type="match status" value="1"/>
</dbReference>
<evidence type="ECO:0000256" key="8">
    <source>
        <dbReference type="ARBA" id="ARBA00023136"/>
    </source>
</evidence>
<evidence type="ECO:0000256" key="7">
    <source>
        <dbReference type="ARBA" id="ARBA00022967"/>
    </source>
</evidence>
<keyword evidence="3" id="KW-0813">Transport</keyword>
<protein>
    <submittedName>
        <fullName evidence="10">ABC transporter ATP-binding protein</fullName>
    </submittedName>
</protein>
<comment type="similarity">
    <text evidence="2">Belongs to the ABC transporter superfamily.</text>
</comment>
<dbReference type="InterPro" id="IPR050095">
    <property type="entry name" value="ECF_ABC_transporter_ATP-bd"/>
</dbReference>
<keyword evidence="7" id="KW-1278">Translocase</keyword>
<dbReference type="SUPFAM" id="SSF52540">
    <property type="entry name" value="P-loop containing nucleoside triphosphate hydrolases"/>
    <property type="match status" value="1"/>
</dbReference>
<evidence type="ECO:0000256" key="2">
    <source>
        <dbReference type="ARBA" id="ARBA00005417"/>
    </source>
</evidence>
<organism evidence="10 11">
    <name type="scientific">Pseudolactococcus insecticola</name>
    <dbReference type="NCBI Taxonomy" id="2709158"/>
    <lineage>
        <taxon>Bacteria</taxon>
        <taxon>Bacillati</taxon>
        <taxon>Bacillota</taxon>
        <taxon>Bacilli</taxon>
        <taxon>Lactobacillales</taxon>
        <taxon>Streptococcaceae</taxon>
        <taxon>Pseudolactococcus</taxon>
    </lineage>
</organism>
<sequence>MMQLEIKNLSFSYEKNQQILHNVSVSFQNGSDDQTSLPTAIIGQNGAGKSTLVKLLKGLIKPDQGQILQDNQAISTQSVAEIARQIGMVFQNPNDQIFKNTVSAELEFGMKNLGFDKMKIRENVAFVAELFSLNDVLDKNPYDLSLSTRKLITVASVMAMDPKIIIFDEPTIAQDLRGKKALSKAIKLLSEQGKIVISILHDMEFVYDNFPRVIVMNEGEILADDTRERIFDDEALIKKAGLDTPVAVKIAKLKK</sequence>
<evidence type="ECO:0000313" key="11">
    <source>
        <dbReference type="Proteomes" id="UP000475928"/>
    </source>
</evidence>
<evidence type="ECO:0000256" key="4">
    <source>
        <dbReference type="ARBA" id="ARBA00022475"/>
    </source>
</evidence>
<gene>
    <name evidence="10" type="ORF">Hs20B_08730</name>
</gene>
<feature type="domain" description="ABC transporter" evidence="9">
    <location>
        <begin position="4"/>
        <end position="243"/>
    </location>
</feature>
<dbReference type="InterPro" id="IPR027417">
    <property type="entry name" value="P-loop_NTPase"/>
</dbReference>
<keyword evidence="6 10" id="KW-0067">ATP-binding</keyword>
<evidence type="ECO:0000256" key="3">
    <source>
        <dbReference type="ARBA" id="ARBA00022448"/>
    </source>
</evidence>
<name>A0A6A0B6T9_9LACT</name>
<dbReference type="InterPro" id="IPR003593">
    <property type="entry name" value="AAA+_ATPase"/>
</dbReference>
<dbReference type="Gene3D" id="3.40.50.300">
    <property type="entry name" value="P-loop containing nucleotide triphosphate hydrolases"/>
    <property type="match status" value="1"/>
</dbReference>
<dbReference type="CDD" id="cd03225">
    <property type="entry name" value="ABC_cobalt_CbiO_domain1"/>
    <property type="match status" value="1"/>
</dbReference>
<evidence type="ECO:0000256" key="1">
    <source>
        <dbReference type="ARBA" id="ARBA00004202"/>
    </source>
</evidence>
<evidence type="ECO:0000313" key="10">
    <source>
        <dbReference type="EMBL" id="GFH40475.1"/>
    </source>
</evidence>
<dbReference type="GO" id="GO:0005524">
    <property type="term" value="F:ATP binding"/>
    <property type="evidence" value="ECO:0007669"/>
    <property type="project" value="UniProtKB-KW"/>
</dbReference>
<dbReference type="GO" id="GO:0016887">
    <property type="term" value="F:ATP hydrolysis activity"/>
    <property type="evidence" value="ECO:0007669"/>
    <property type="project" value="InterPro"/>
</dbReference>
<dbReference type="SMART" id="SM00382">
    <property type="entry name" value="AAA"/>
    <property type="match status" value="1"/>
</dbReference>
<evidence type="ECO:0000256" key="6">
    <source>
        <dbReference type="ARBA" id="ARBA00022840"/>
    </source>
</evidence>
<dbReference type="RefSeq" id="WP_172356033.1">
    <property type="nucleotide sequence ID" value="NZ_BLLH01000003.1"/>
</dbReference>
<dbReference type="AlphaFoldDB" id="A0A6A0B6T9"/>
<dbReference type="InterPro" id="IPR015856">
    <property type="entry name" value="ABC_transpr_CbiO/EcfA_su"/>
</dbReference>